<dbReference type="Proteomes" id="UP001597521">
    <property type="component" value="Unassembled WGS sequence"/>
</dbReference>
<evidence type="ECO:0000313" key="1">
    <source>
        <dbReference type="EMBL" id="MFD2648495.1"/>
    </source>
</evidence>
<gene>
    <name evidence="1" type="ORF">ACFSX5_11900</name>
</gene>
<organism evidence="1 2">
    <name type="scientific">Devosia albogilva</name>
    <dbReference type="NCBI Taxonomy" id="429726"/>
    <lineage>
        <taxon>Bacteria</taxon>
        <taxon>Pseudomonadati</taxon>
        <taxon>Pseudomonadota</taxon>
        <taxon>Alphaproteobacteria</taxon>
        <taxon>Hyphomicrobiales</taxon>
        <taxon>Devosiaceae</taxon>
        <taxon>Devosia</taxon>
    </lineage>
</organism>
<comment type="caution">
    <text evidence="1">The sequence shown here is derived from an EMBL/GenBank/DDBJ whole genome shotgun (WGS) entry which is preliminary data.</text>
</comment>
<dbReference type="EMBL" id="JBHUNP010000001">
    <property type="protein sequence ID" value="MFD2648495.1"/>
    <property type="molecule type" value="Genomic_DNA"/>
</dbReference>
<accession>A0ABW5QLG8</accession>
<proteinExistence type="predicted"/>
<dbReference type="Gene3D" id="3.20.20.80">
    <property type="entry name" value="Glycosidases"/>
    <property type="match status" value="1"/>
</dbReference>
<reference evidence="2" key="1">
    <citation type="journal article" date="2019" name="Int. J. Syst. Evol. Microbiol.">
        <title>The Global Catalogue of Microorganisms (GCM) 10K type strain sequencing project: providing services to taxonomists for standard genome sequencing and annotation.</title>
        <authorList>
            <consortium name="The Broad Institute Genomics Platform"/>
            <consortium name="The Broad Institute Genome Sequencing Center for Infectious Disease"/>
            <person name="Wu L."/>
            <person name="Ma J."/>
        </authorList>
    </citation>
    <scope>NUCLEOTIDE SEQUENCE [LARGE SCALE GENOMIC DNA]</scope>
    <source>
        <strain evidence="2">CCM 7427</strain>
    </source>
</reference>
<keyword evidence="2" id="KW-1185">Reference proteome</keyword>
<dbReference type="InterPro" id="IPR001360">
    <property type="entry name" value="Glyco_hydro_1"/>
</dbReference>
<dbReference type="SUPFAM" id="SSF51445">
    <property type="entry name" value="(Trans)glycosidases"/>
    <property type="match status" value="1"/>
</dbReference>
<protein>
    <submittedName>
        <fullName evidence="1">Family 1 glycosylhydrolase</fullName>
    </submittedName>
</protein>
<dbReference type="Pfam" id="PF00232">
    <property type="entry name" value="Glyco_hydro_1"/>
    <property type="match status" value="1"/>
</dbReference>
<evidence type="ECO:0000313" key="2">
    <source>
        <dbReference type="Proteomes" id="UP001597521"/>
    </source>
</evidence>
<dbReference type="InterPro" id="IPR017853">
    <property type="entry name" value="GH"/>
</dbReference>
<sequence length="443" mass="50805">MQRKETNGKAGSMQLWGGLECTVVRIGHDYRDEFAETGHRNRIEDLDRVAALGIRTLRYPVLWETVSPDDPDRCDWQFSDERLGRLQELGIEPIVGLVHHGSGPRYTDLLDPGFAEGLARHAERVAARYPHVRQFTPVNEPVTTARFSGLYGHWYPHRRDEASFLRMLANECRATVLAMQAIRRITPQAQLVQTEDMGKVFATSRLQYQADYENERRWLGFDLLCGRVDRNHRFWRPLLDAGVTEADLDFFRDNPTPPDIIGVNHYLTSERYLDHHWWHYPDHFHGGNGRDRYADAEAVRIPALEDQVGPEARLREVWERYGIPIAVTEAHHGCTGDEQVRWVLDVWDAACTLAAEGVDLRAVTMWSLFGSVDWNTLLTENNGFYEPGAFDIRHDPPAETFLAEAARELVDSGVCAGTNAVAQGWWHRPDRFYQLPEVERHVG</sequence>
<name>A0ABW5QLG8_9HYPH</name>
<dbReference type="RefSeq" id="WP_386833683.1">
    <property type="nucleotide sequence ID" value="NZ_JBHUNP010000001.1"/>
</dbReference>